<evidence type="ECO:0000313" key="2">
    <source>
        <dbReference type="Proteomes" id="UP000054538"/>
    </source>
</evidence>
<proteinExistence type="predicted"/>
<accession>A0A0D0CMY9</accession>
<organism evidence="1 2">
    <name type="scientific">Paxillus rubicundulus Ve08.2h10</name>
    <dbReference type="NCBI Taxonomy" id="930991"/>
    <lineage>
        <taxon>Eukaryota</taxon>
        <taxon>Fungi</taxon>
        <taxon>Dikarya</taxon>
        <taxon>Basidiomycota</taxon>
        <taxon>Agaricomycotina</taxon>
        <taxon>Agaricomycetes</taxon>
        <taxon>Agaricomycetidae</taxon>
        <taxon>Boletales</taxon>
        <taxon>Paxilineae</taxon>
        <taxon>Paxillaceae</taxon>
        <taxon>Paxillus</taxon>
    </lineage>
</organism>
<reference evidence="2" key="2">
    <citation type="submission" date="2015-01" db="EMBL/GenBank/DDBJ databases">
        <title>Evolutionary Origins and Diversification of the Mycorrhizal Mutualists.</title>
        <authorList>
            <consortium name="DOE Joint Genome Institute"/>
            <consortium name="Mycorrhizal Genomics Consortium"/>
            <person name="Kohler A."/>
            <person name="Kuo A."/>
            <person name="Nagy L.G."/>
            <person name="Floudas D."/>
            <person name="Copeland A."/>
            <person name="Barry K.W."/>
            <person name="Cichocki N."/>
            <person name="Veneault-Fourrey C."/>
            <person name="LaButti K."/>
            <person name="Lindquist E.A."/>
            <person name="Lipzen A."/>
            <person name="Lundell T."/>
            <person name="Morin E."/>
            <person name="Murat C."/>
            <person name="Riley R."/>
            <person name="Ohm R."/>
            <person name="Sun H."/>
            <person name="Tunlid A."/>
            <person name="Henrissat B."/>
            <person name="Grigoriev I.V."/>
            <person name="Hibbett D.S."/>
            <person name="Martin F."/>
        </authorList>
    </citation>
    <scope>NUCLEOTIDE SEQUENCE [LARGE SCALE GENOMIC DNA]</scope>
    <source>
        <strain evidence="2">Ve08.2h10</strain>
    </source>
</reference>
<dbReference type="OrthoDB" id="10261556at2759"/>
<dbReference type="Gene3D" id="3.40.50.300">
    <property type="entry name" value="P-loop containing nucleotide triphosphate hydrolases"/>
    <property type="match status" value="1"/>
</dbReference>
<name>A0A0D0CMY9_9AGAM</name>
<feature type="non-terminal residue" evidence="1">
    <location>
        <position position="1"/>
    </location>
</feature>
<dbReference type="EMBL" id="KN831385">
    <property type="protein sequence ID" value="KIK71981.1"/>
    <property type="molecule type" value="Genomic_DNA"/>
</dbReference>
<sequence length="50" mass="5342">PSGIQIVVTPLNQLGQQNVASLRKAGIQSIAINADTATRENFDPIQSPRL</sequence>
<gene>
    <name evidence="1" type="ORF">PAXRUDRAFT_181509</name>
</gene>
<keyword evidence="2" id="KW-1185">Reference proteome</keyword>
<reference evidence="1 2" key="1">
    <citation type="submission" date="2014-04" db="EMBL/GenBank/DDBJ databases">
        <authorList>
            <consortium name="DOE Joint Genome Institute"/>
            <person name="Kuo A."/>
            <person name="Kohler A."/>
            <person name="Jargeat P."/>
            <person name="Nagy L.G."/>
            <person name="Floudas D."/>
            <person name="Copeland A."/>
            <person name="Barry K.W."/>
            <person name="Cichocki N."/>
            <person name="Veneault-Fourrey C."/>
            <person name="LaButti K."/>
            <person name="Lindquist E.A."/>
            <person name="Lipzen A."/>
            <person name="Lundell T."/>
            <person name="Morin E."/>
            <person name="Murat C."/>
            <person name="Sun H."/>
            <person name="Tunlid A."/>
            <person name="Henrissat B."/>
            <person name="Grigoriev I.V."/>
            <person name="Hibbett D.S."/>
            <person name="Martin F."/>
            <person name="Nordberg H.P."/>
            <person name="Cantor M.N."/>
            <person name="Hua S.X."/>
        </authorList>
    </citation>
    <scope>NUCLEOTIDE SEQUENCE [LARGE SCALE GENOMIC DNA]</scope>
    <source>
        <strain evidence="1 2">Ve08.2h10</strain>
    </source>
</reference>
<dbReference type="Proteomes" id="UP000054538">
    <property type="component" value="Unassembled WGS sequence"/>
</dbReference>
<dbReference type="AlphaFoldDB" id="A0A0D0CMY9"/>
<protein>
    <submittedName>
        <fullName evidence="1">Uncharacterized protein</fullName>
    </submittedName>
</protein>
<dbReference type="HOGENOM" id="CLU_3129856_0_0_1"/>
<dbReference type="InParanoid" id="A0A0D0CMY9"/>
<evidence type="ECO:0000313" key="1">
    <source>
        <dbReference type="EMBL" id="KIK71981.1"/>
    </source>
</evidence>
<dbReference type="InterPro" id="IPR027417">
    <property type="entry name" value="P-loop_NTPase"/>
</dbReference>